<dbReference type="Proteomes" id="UP000324800">
    <property type="component" value="Unassembled WGS sequence"/>
</dbReference>
<feature type="compositionally biased region" description="Low complexity" evidence="1">
    <location>
        <begin position="214"/>
        <end position="231"/>
    </location>
</feature>
<proteinExistence type="predicted"/>
<organism evidence="2 3">
    <name type="scientific">Streblomastix strix</name>
    <dbReference type="NCBI Taxonomy" id="222440"/>
    <lineage>
        <taxon>Eukaryota</taxon>
        <taxon>Metamonada</taxon>
        <taxon>Preaxostyla</taxon>
        <taxon>Oxymonadida</taxon>
        <taxon>Streblomastigidae</taxon>
        <taxon>Streblomastix</taxon>
    </lineage>
</organism>
<evidence type="ECO:0000256" key="1">
    <source>
        <dbReference type="SAM" id="MobiDB-lite"/>
    </source>
</evidence>
<accession>A0A5J4TGE2</accession>
<dbReference type="AlphaFoldDB" id="A0A5J4TGE2"/>
<feature type="region of interest" description="Disordered" evidence="1">
    <location>
        <begin position="200"/>
        <end position="232"/>
    </location>
</feature>
<feature type="compositionally biased region" description="Polar residues" evidence="1">
    <location>
        <begin position="202"/>
        <end position="213"/>
    </location>
</feature>
<name>A0A5J4TGE2_9EUKA</name>
<evidence type="ECO:0000313" key="3">
    <source>
        <dbReference type="Proteomes" id="UP000324800"/>
    </source>
</evidence>
<dbReference type="EMBL" id="SNRW01032336">
    <property type="protein sequence ID" value="KAA6356833.1"/>
    <property type="molecule type" value="Genomic_DNA"/>
</dbReference>
<gene>
    <name evidence="2" type="ORF">EZS28_047640</name>
</gene>
<dbReference type="SUPFAM" id="SSF51126">
    <property type="entry name" value="Pectin lyase-like"/>
    <property type="match status" value="1"/>
</dbReference>
<reference evidence="2 3" key="1">
    <citation type="submission" date="2019-03" db="EMBL/GenBank/DDBJ databases">
        <title>Single cell metagenomics reveals metabolic interactions within the superorganism composed of flagellate Streblomastix strix and complex community of Bacteroidetes bacteria on its surface.</title>
        <authorList>
            <person name="Treitli S.C."/>
            <person name="Kolisko M."/>
            <person name="Husnik F."/>
            <person name="Keeling P."/>
            <person name="Hampl V."/>
        </authorList>
    </citation>
    <scope>NUCLEOTIDE SEQUENCE [LARGE SCALE GENOMIC DNA]</scope>
    <source>
        <strain evidence="2">ST1C</strain>
    </source>
</reference>
<evidence type="ECO:0000313" key="2">
    <source>
        <dbReference type="EMBL" id="KAA6356833.1"/>
    </source>
</evidence>
<dbReference type="InterPro" id="IPR011050">
    <property type="entry name" value="Pectin_lyase_fold/virulence"/>
</dbReference>
<protein>
    <submittedName>
        <fullName evidence="2">Uncharacterized protein</fullName>
    </submittedName>
</protein>
<feature type="non-terminal residue" evidence="2">
    <location>
        <position position="245"/>
    </location>
</feature>
<comment type="caution">
    <text evidence="2">The sequence shown here is derived from an EMBL/GenBank/DDBJ whole genome shotgun (WGS) entry which is preliminary data.</text>
</comment>
<sequence length="245" mass="27701">MKANQQQEKQSNADVVNEDNLIFDKVQFDKIDVMQSINNITGKGYEKWITMKKENGHPQHESTPQYEYYEPEFGWRERIRQQGSLILIYGKGELFVDDCTIKDGRGIMALNPPKILHITNSIFTNISHSLLGAGAIFAHVSIDTDIIISQNQFKDCISHPPMKIDGEYLTPSASSSARVLSENTDIHVSDEEEQLPQYPNIPISTIHTPKHVTSSQNSSSSSSSHQNDQQQLTHDYRIFSILRAA</sequence>